<accession>A0AA42ST92</accession>
<reference evidence="2" key="1">
    <citation type="submission" date="2022-09" db="EMBL/GenBank/DDBJ databases">
        <title>Intensive care unit water sources are persistently colonized with multi-drug resistant bacteria and are the site of extensive horizontal gene transfer of antibiotic resistance genes.</title>
        <authorList>
            <person name="Diorio-Toth L."/>
        </authorList>
    </citation>
    <scope>NUCLEOTIDE SEQUENCE</scope>
    <source>
        <strain evidence="2">GD03990</strain>
    </source>
</reference>
<keyword evidence="1" id="KW-0732">Signal</keyword>
<dbReference type="Proteomes" id="UP001158730">
    <property type="component" value="Unassembled WGS sequence"/>
</dbReference>
<sequence>MPHSRPTYRLMLMLLGLFSCHANASGQFEAGEYIRDAELSPGWLTITSASSSNLKFHLVTELHAAGDDGEFTHNGVIEESEAVVSGASAVYRSSHEEDKELGTCQLNLQHHQHEITVIQSGKCWWFGVGVDASGIYRKHEFSPEERAAIRHNVGLGN</sequence>
<comment type="caution">
    <text evidence="2">The sequence shown here is derived from an EMBL/GenBank/DDBJ whole genome shotgun (WGS) entry which is preliminary data.</text>
</comment>
<feature type="signal peptide" evidence="1">
    <location>
        <begin position="1"/>
        <end position="24"/>
    </location>
</feature>
<feature type="chain" id="PRO_5041459678" evidence="1">
    <location>
        <begin position="25"/>
        <end position="157"/>
    </location>
</feature>
<protein>
    <submittedName>
        <fullName evidence="2">Uncharacterized protein</fullName>
    </submittedName>
</protein>
<dbReference type="RefSeq" id="WP_280054232.1">
    <property type="nucleotide sequence ID" value="NZ_JAOBYN010000010.1"/>
</dbReference>
<evidence type="ECO:0000313" key="3">
    <source>
        <dbReference type="Proteomes" id="UP001158730"/>
    </source>
</evidence>
<evidence type="ECO:0000313" key="2">
    <source>
        <dbReference type="EMBL" id="MDH1055664.1"/>
    </source>
</evidence>
<gene>
    <name evidence="2" type="ORF">N5C05_12930</name>
</gene>
<name>A0AA42ST92_AQUAC</name>
<proteinExistence type="predicted"/>
<dbReference type="PROSITE" id="PS51257">
    <property type="entry name" value="PROKAR_LIPOPROTEIN"/>
    <property type="match status" value="1"/>
</dbReference>
<organism evidence="2 3">
    <name type="scientific">Aquipseudomonas alcaligenes</name>
    <name type="common">Pseudomonas alcaligenes</name>
    <dbReference type="NCBI Taxonomy" id="43263"/>
    <lineage>
        <taxon>Bacteria</taxon>
        <taxon>Pseudomonadati</taxon>
        <taxon>Pseudomonadota</taxon>
        <taxon>Gammaproteobacteria</taxon>
        <taxon>Pseudomonadales</taxon>
        <taxon>Pseudomonadaceae</taxon>
        <taxon>Aquipseudomonas</taxon>
    </lineage>
</organism>
<dbReference type="EMBL" id="JAOBYN010000010">
    <property type="protein sequence ID" value="MDH1055664.1"/>
    <property type="molecule type" value="Genomic_DNA"/>
</dbReference>
<evidence type="ECO:0000256" key="1">
    <source>
        <dbReference type="SAM" id="SignalP"/>
    </source>
</evidence>
<dbReference type="AlphaFoldDB" id="A0AA42ST92"/>